<dbReference type="SUPFAM" id="SSF46565">
    <property type="entry name" value="Chaperone J-domain"/>
    <property type="match status" value="1"/>
</dbReference>
<evidence type="ECO:0000313" key="4">
    <source>
        <dbReference type="Proteomes" id="UP000824221"/>
    </source>
</evidence>
<feature type="domain" description="J" evidence="2">
    <location>
        <begin position="4"/>
        <end position="80"/>
    </location>
</feature>
<name>A0A9D2H190_9FIRM</name>
<comment type="caution">
    <text evidence="3">The sequence shown here is derived from an EMBL/GenBank/DDBJ whole genome shotgun (WGS) entry which is preliminary data.</text>
</comment>
<reference evidence="3" key="1">
    <citation type="journal article" date="2021" name="PeerJ">
        <title>Extensive microbial diversity within the chicken gut microbiome revealed by metagenomics and culture.</title>
        <authorList>
            <person name="Gilroy R."/>
            <person name="Ravi A."/>
            <person name="Getino M."/>
            <person name="Pursley I."/>
            <person name="Horton D.L."/>
            <person name="Alikhan N.F."/>
            <person name="Baker D."/>
            <person name="Gharbi K."/>
            <person name="Hall N."/>
            <person name="Watson M."/>
            <person name="Adriaenssens E.M."/>
            <person name="Foster-Nyarko E."/>
            <person name="Jarju S."/>
            <person name="Secka A."/>
            <person name="Antonio M."/>
            <person name="Oren A."/>
            <person name="Chaudhuri R.R."/>
            <person name="La Ragione R."/>
            <person name="Hildebrand F."/>
            <person name="Pallen M.J."/>
        </authorList>
    </citation>
    <scope>NUCLEOTIDE SEQUENCE</scope>
    <source>
        <strain evidence="3">CHK156-179</strain>
    </source>
</reference>
<dbReference type="GO" id="GO:0006260">
    <property type="term" value="P:DNA replication"/>
    <property type="evidence" value="ECO:0007669"/>
    <property type="project" value="UniProtKB-KW"/>
</dbReference>
<reference evidence="3" key="2">
    <citation type="submission" date="2021-04" db="EMBL/GenBank/DDBJ databases">
        <authorList>
            <person name="Gilroy R."/>
        </authorList>
    </citation>
    <scope>NUCLEOTIDE SEQUENCE</scope>
    <source>
        <strain evidence="3">CHK156-179</strain>
    </source>
</reference>
<protein>
    <submittedName>
        <fullName evidence="3">DnaJ domain-containing protein</fullName>
    </submittedName>
</protein>
<dbReference type="Proteomes" id="UP000824221">
    <property type="component" value="Unassembled WGS sequence"/>
</dbReference>
<sequence>MNHEYYELLGVSEDASDEEIKESYRALKKKYNEERWLDGEAGNNAARMLQRLDVAYEEIMRERREKARNTEGKSGYEEVAELIKKGDLSAAQAALDNFNERGAEWHYLQSVVFYKKNWMNESKKQLEIAIQMDGANAKYRDAYEKLKARTEYKQQTGGAVHTDPDPAPAEDQMGGNWCANCASCCYTYLCVNCLFNLCCGCR</sequence>
<dbReference type="CDD" id="cd06257">
    <property type="entry name" value="DnaJ"/>
    <property type="match status" value="1"/>
</dbReference>
<dbReference type="Pfam" id="PF00226">
    <property type="entry name" value="DnaJ"/>
    <property type="match status" value="1"/>
</dbReference>
<proteinExistence type="predicted"/>
<dbReference type="AlphaFoldDB" id="A0A9D2H190"/>
<dbReference type="Gene3D" id="1.10.287.110">
    <property type="entry name" value="DnaJ domain"/>
    <property type="match status" value="1"/>
</dbReference>
<evidence type="ECO:0000313" key="3">
    <source>
        <dbReference type="EMBL" id="HJA02758.1"/>
    </source>
</evidence>
<keyword evidence="1" id="KW-0235">DNA replication</keyword>
<dbReference type="InterPro" id="IPR036869">
    <property type="entry name" value="J_dom_sf"/>
</dbReference>
<organism evidence="3 4">
    <name type="scientific">Candidatus Gallimonas gallistercoris</name>
    <dbReference type="NCBI Taxonomy" id="2838602"/>
    <lineage>
        <taxon>Bacteria</taxon>
        <taxon>Bacillati</taxon>
        <taxon>Bacillota</taxon>
        <taxon>Clostridia</taxon>
        <taxon>Candidatus Gallimonas</taxon>
    </lineage>
</organism>
<evidence type="ECO:0000256" key="1">
    <source>
        <dbReference type="ARBA" id="ARBA00022705"/>
    </source>
</evidence>
<accession>A0A9D2H190</accession>
<gene>
    <name evidence="3" type="ORF">H9797_05200</name>
</gene>
<dbReference type="InterPro" id="IPR001623">
    <property type="entry name" value="DnaJ_domain"/>
</dbReference>
<dbReference type="PRINTS" id="PR00625">
    <property type="entry name" value="JDOMAIN"/>
</dbReference>
<dbReference type="SMART" id="SM00271">
    <property type="entry name" value="DnaJ"/>
    <property type="match status" value="1"/>
</dbReference>
<dbReference type="EMBL" id="DXAJ01000079">
    <property type="protein sequence ID" value="HJA02758.1"/>
    <property type="molecule type" value="Genomic_DNA"/>
</dbReference>
<evidence type="ECO:0000259" key="2">
    <source>
        <dbReference type="PROSITE" id="PS50076"/>
    </source>
</evidence>
<dbReference type="PROSITE" id="PS50076">
    <property type="entry name" value="DNAJ_2"/>
    <property type="match status" value="1"/>
</dbReference>